<dbReference type="SMART" id="SM00304">
    <property type="entry name" value="HAMP"/>
    <property type="match status" value="1"/>
</dbReference>
<reference evidence="13 14" key="1">
    <citation type="submission" date="2018-04" db="EMBL/GenBank/DDBJ databases">
        <title>Denitrifier Microvirgula.</title>
        <authorList>
            <person name="Anderson E."/>
            <person name="Jang J."/>
            <person name="Ishii S."/>
        </authorList>
    </citation>
    <scope>NUCLEOTIDE SEQUENCE [LARGE SCALE GENOMIC DNA]</scope>
    <source>
        <strain evidence="13 14">BE2.4</strain>
    </source>
</reference>
<dbReference type="Gene3D" id="3.30.565.10">
    <property type="entry name" value="Histidine kinase-like ATPase, C-terminal domain"/>
    <property type="match status" value="1"/>
</dbReference>
<evidence type="ECO:0000259" key="12">
    <source>
        <dbReference type="PROSITE" id="PS50885"/>
    </source>
</evidence>
<comment type="catalytic activity">
    <reaction evidence="1">
        <text>ATP + protein L-histidine = ADP + protein N-phospho-L-histidine.</text>
        <dbReference type="EC" id="2.7.13.3"/>
    </reaction>
</comment>
<evidence type="ECO:0000313" key="13">
    <source>
        <dbReference type="EMBL" id="AVY92619.1"/>
    </source>
</evidence>
<evidence type="ECO:0000313" key="14">
    <source>
        <dbReference type="Proteomes" id="UP000244173"/>
    </source>
</evidence>
<feature type="domain" description="HAMP" evidence="12">
    <location>
        <begin position="157"/>
        <end position="209"/>
    </location>
</feature>
<dbReference type="Proteomes" id="UP000244173">
    <property type="component" value="Chromosome"/>
</dbReference>
<dbReference type="InterPro" id="IPR050980">
    <property type="entry name" value="2C_sensor_his_kinase"/>
</dbReference>
<dbReference type="Pfam" id="PF00512">
    <property type="entry name" value="HisKA"/>
    <property type="match status" value="1"/>
</dbReference>
<dbReference type="Pfam" id="PF02518">
    <property type="entry name" value="HATPase_c"/>
    <property type="match status" value="1"/>
</dbReference>
<dbReference type="InterPro" id="IPR036097">
    <property type="entry name" value="HisK_dim/P_sf"/>
</dbReference>
<keyword evidence="10" id="KW-0472">Membrane</keyword>
<evidence type="ECO:0000256" key="4">
    <source>
        <dbReference type="ARBA" id="ARBA00022475"/>
    </source>
</evidence>
<dbReference type="SMART" id="SM00388">
    <property type="entry name" value="HisKA"/>
    <property type="match status" value="1"/>
</dbReference>
<dbReference type="SUPFAM" id="SSF55874">
    <property type="entry name" value="ATPase domain of HSP90 chaperone/DNA topoisomerase II/histidine kinase"/>
    <property type="match status" value="1"/>
</dbReference>
<evidence type="ECO:0000256" key="5">
    <source>
        <dbReference type="ARBA" id="ARBA00022553"/>
    </source>
</evidence>
<protein>
    <recommendedName>
        <fullName evidence="3">histidine kinase</fullName>
        <ecNumber evidence="3">2.7.13.3</ecNumber>
    </recommendedName>
</protein>
<organism evidence="13 14">
    <name type="scientific">Microvirgula aerodenitrificans</name>
    <dbReference type="NCBI Taxonomy" id="57480"/>
    <lineage>
        <taxon>Bacteria</taxon>
        <taxon>Pseudomonadati</taxon>
        <taxon>Pseudomonadota</taxon>
        <taxon>Betaproteobacteria</taxon>
        <taxon>Neisseriales</taxon>
        <taxon>Aquaspirillaceae</taxon>
        <taxon>Microvirgula</taxon>
    </lineage>
</organism>
<dbReference type="PANTHER" id="PTHR44936:SF10">
    <property type="entry name" value="SENSOR PROTEIN RSTB"/>
    <property type="match status" value="1"/>
</dbReference>
<dbReference type="InterPro" id="IPR004358">
    <property type="entry name" value="Sig_transdc_His_kin-like_C"/>
</dbReference>
<proteinExistence type="predicted"/>
<dbReference type="PROSITE" id="PS50109">
    <property type="entry name" value="HIS_KIN"/>
    <property type="match status" value="1"/>
</dbReference>
<evidence type="ECO:0000256" key="8">
    <source>
        <dbReference type="ARBA" id="ARBA00022777"/>
    </source>
</evidence>
<dbReference type="PROSITE" id="PS50885">
    <property type="entry name" value="HAMP"/>
    <property type="match status" value="1"/>
</dbReference>
<dbReference type="SMART" id="SM00387">
    <property type="entry name" value="HATPase_c"/>
    <property type="match status" value="1"/>
</dbReference>
<dbReference type="InterPro" id="IPR003594">
    <property type="entry name" value="HATPase_dom"/>
</dbReference>
<evidence type="ECO:0000256" key="3">
    <source>
        <dbReference type="ARBA" id="ARBA00012438"/>
    </source>
</evidence>
<keyword evidence="8 13" id="KW-0418">Kinase</keyword>
<dbReference type="RefSeq" id="WP_107888484.1">
    <property type="nucleotide sequence ID" value="NZ_CP028519.1"/>
</dbReference>
<evidence type="ECO:0000256" key="10">
    <source>
        <dbReference type="SAM" id="Phobius"/>
    </source>
</evidence>
<dbReference type="InterPro" id="IPR036890">
    <property type="entry name" value="HATPase_C_sf"/>
</dbReference>
<dbReference type="CDD" id="cd00082">
    <property type="entry name" value="HisKA"/>
    <property type="match status" value="1"/>
</dbReference>
<feature type="domain" description="Histidine kinase" evidence="11">
    <location>
        <begin position="217"/>
        <end position="430"/>
    </location>
</feature>
<dbReference type="STRING" id="1122240.GCA_000620105_02905"/>
<dbReference type="InterPro" id="IPR005467">
    <property type="entry name" value="His_kinase_dom"/>
</dbReference>
<dbReference type="AlphaFoldDB" id="A0A2S0P6D2"/>
<dbReference type="OrthoDB" id="9804645at2"/>
<dbReference type="Pfam" id="PF00672">
    <property type="entry name" value="HAMP"/>
    <property type="match status" value="1"/>
</dbReference>
<gene>
    <name evidence="13" type="ORF">DAI18_00070</name>
</gene>
<keyword evidence="10" id="KW-0812">Transmembrane</keyword>
<dbReference type="PRINTS" id="PR00344">
    <property type="entry name" value="BCTRLSENSOR"/>
</dbReference>
<dbReference type="EC" id="2.7.13.3" evidence="3"/>
<evidence type="ECO:0000259" key="11">
    <source>
        <dbReference type="PROSITE" id="PS50109"/>
    </source>
</evidence>
<name>A0A2S0P6D2_9NEIS</name>
<dbReference type="SUPFAM" id="SSF47384">
    <property type="entry name" value="Homodimeric domain of signal transducing histidine kinase"/>
    <property type="match status" value="1"/>
</dbReference>
<keyword evidence="7" id="KW-0547">Nucleotide-binding</keyword>
<keyword evidence="9" id="KW-0067">ATP-binding</keyword>
<keyword evidence="14" id="KW-1185">Reference proteome</keyword>
<dbReference type="GO" id="GO:0005886">
    <property type="term" value="C:plasma membrane"/>
    <property type="evidence" value="ECO:0007669"/>
    <property type="project" value="UniProtKB-SubCell"/>
</dbReference>
<dbReference type="Gene3D" id="1.10.287.130">
    <property type="match status" value="1"/>
</dbReference>
<dbReference type="CDD" id="cd06225">
    <property type="entry name" value="HAMP"/>
    <property type="match status" value="1"/>
</dbReference>
<feature type="transmembrane region" description="Helical" evidence="10">
    <location>
        <begin position="135"/>
        <end position="156"/>
    </location>
</feature>
<dbReference type="GO" id="GO:0000155">
    <property type="term" value="F:phosphorelay sensor kinase activity"/>
    <property type="evidence" value="ECO:0007669"/>
    <property type="project" value="InterPro"/>
</dbReference>
<dbReference type="PANTHER" id="PTHR44936">
    <property type="entry name" value="SENSOR PROTEIN CREC"/>
    <property type="match status" value="1"/>
</dbReference>
<dbReference type="GO" id="GO:0005524">
    <property type="term" value="F:ATP binding"/>
    <property type="evidence" value="ECO:0007669"/>
    <property type="project" value="UniProtKB-KW"/>
</dbReference>
<dbReference type="KEGG" id="maer:DAI18_00070"/>
<evidence type="ECO:0000256" key="1">
    <source>
        <dbReference type="ARBA" id="ARBA00000085"/>
    </source>
</evidence>
<evidence type="ECO:0000256" key="6">
    <source>
        <dbReference type="ARBA" id="ARBA00022679"/>
    </source>
</evidence>
<dbReference type="InterPro" id="IPR003661">
    <property type="entry name" value="HisK_dim/P_dom"/>
</dbReference>
<comment type="subcellular location">
    <subcellularLocation>
        <location evidence="2">Cell membrane</location>
        <topology evidence="2">Multi-pass membrane protein</topology>
    </subcellularLocation>
</comment>
<evidence type="ECO:0000256" key="9">
    <source>
        <dbReference type="ARBA" id="ARBA00022840"/>
    </source>
</evidence>
<dbReference type="EMBL" id="CP028519">
    <property type="protein sequence ID" value="AVY92619.1"/>
    <property type="molecule type" value="Genomic_DNA"/>
</dbReference>
<keyword evidence="6" id="KW-0808">Transferase</keyword>
<keyword evidence="5" id="KW-0597">Phosphoprotein</keyword>
<evidence type="ECO:0000256" key="7">
    <source>
        <dbReference type="ARBA" id="ARBA00022741"/>
    </source>
</evidence>
<keyword evidence="10" id="KW-1133">Transmembrane helix</keyword>
<accession>A0A2S0P6D2</accession>
<keyword evidence="4" id="KW-1003">Cell membrane</keyword>
<sequence length="435" mass="48418">MLKFFLRLYLLLTLGFAASLLLIDKAANAYFAPYVEQFNREAVRGQLYSLQQEFEQRAPSQREAFRRELQPHYGLSLSLVDADTFPASADERAELRAGRFVPRDEFAEYLVPLAGEGKPQWLRVVLPQEPALSDVLLFGVYLALAVMVGMVLFIWVKPMWHDLQALKLAAQQVGEGRLGARARVSKRSSIRDLARHFNQMSERIGRLISSQRDLTNALSHEIRTPLARLSFELDILRREEDPVARLALIEEMVGDVRELDDMATELLAYARLEHRGTALTVAPVELRAWLESLVEQVALEASARGVECVVLSCPDGQAEFDARVMSRATINLLRNAIRYAGRRVELRIAACADGYVLHVDDDGPGIPAEARDRVFEPFTRLDESRDRTTGGFGLGLAIVQRAAQWHGGQVVVTASALGGASFALSWPACPGALHD</sequence>
<dbReference type="InterPro" id="IPR003660">
    <property type="entry name" value="HAMP_dom"/>
</dbReference>
<evidence type="ECO:0000256" key="2">
    <source>
        <dbReference type="ARBA" id="ARBA00004651"/>
    </source>
</evidence>